<comment type="caution">
    <text evidence="3">The sequence shown here is derived from an EMBL/GenBank/DDBJ whole genome shotgun (WGS) entry which is preliminary data.</text>
</comment>
<dbReference type="GO" id="GO:0007005">
    <property type="term" value="P:mitochondrion organization"/>
    <property type="evidence" value="ECO:0007669"/>
    <property type="project" value="TreeGrafter"/>
</dbReference>
<proteinExistence type="inferred from homology"/>
<dbReference type="Pfam" id="PF03109">
    <property type="entry name" value="ABC1"/>
    <property type="match status" value="1"/>
</dbReference>
<evidence type="ECO:0000313" key="4">
    <source>
        <dbReference type="Proteomes" id="UP000252139"/>
    </source>
</evidence>
<accession>A0A367K8Q5</accession>
<feature type="domain" description="ABC1 atypical kinase-like" evidence="2">
    <location>
        <begin position="179"/>
        <end position="446"/>
    </location>
</feature>
<comment type="similarity">
    <text evidence="1">Belongs to the protein kinase superfamily. ADCK protein kinase family.</text>
</comment>
<dbReference type="SUPFAM" id="SSF56112">
    <property type="entry name" value="Protein kinase-like (PK-like)"/>
    <property type="match status" value="1"/>
</dbReference>
<dbReference type="InterPro" id="IPR051130">
    <property type="entry name" value="Mito_struct-func_regulator"/>
</dbReference>
<organism evidence="3 4">
    <name type="scientific">Rhizopus azygosporus</name>
    <name type="common">Rhizopus microsporus var. azygosporus</name>
    <dbReference type="NCBI Taxonomy" id="86630"/>
    <lineage>
        <taxon>Eukaryota</taxon>
        <taxon>Fungi</taxon>
        <taxon>Fungi incertae sedis</taxon>
        <taxon>Mucoromycota</taxon>
        <taxon>Mucoromycotina</taxon>
        <taxon>Mucoromycetes</taxon>
        <taxon>Mucorales</taxon>
        <taxon>Mucorineae</taxon>
        <taxon>Rhizopodaceae</taxon>
        <taxon>Rhizopus</taxon>
    </lineage>
</organism>
<gene>
    <name evidence="3" type="ORF">CU097_014575</name>
</gene>
<evidence type="ECO:0000256" key="1">
    <source>
        <dbReference type="ARBA" id="ARBA00009670"/>
    </source>
</evidence>
<dbReference type="InterPro" id="IPR004147">
    <property type="entry name" value="ABC1_dom"/>
</dbReference>
<dbReference type="GO" id="GO:0055088">
    <property type="term" value="P:lipid homeostasis"/>
    <property type="evidence" value="ECO:0007669"/>
    <property type="project" value="TreeGrafter"/>
</dbReference>
<reference evidence="3 4" key="1">
    <citation type="journal article" date="2018" name="G3 (Bethesda)">
        <title>Phylogenetic and Phylogenomic Definition of Rhizopus Species.</title>
        <authorList>
            <person name="Gryganskyi A.P."/>
            <person name="Golan J."/>
            <person name="Dolatabadi S."/>
            <person name="Mondo S."/>
            <person name="Robb S."/>
            <person name="Idnurm A."/>
            <person name="Muszewska A."/>
            <person name="Steczkiewicz K."/>
            <person name="Masonjones S."/>
            <person name="Liao H.L."/>
            <person name="Gajdeczka M.T."/>
            <person name="Anike F."/>
            <person name="Vuek A."/>
            <person name="Anishchenko I.M."/>
            <person name="Voigt K."/>
            <person name="de Hoog G.S."/>
            <person name="Smith M.E."/>
            <person name="Heitman J."/>
            <person name="Vilgalys R."/>
            <person name="Stajich J.E."/>
        </authorList>
    </citation>
    <scope>NUCLEOTIDE SEQUENCE [LARGE SCALE GENOMIC DNA]</scope>
    <source>
        <strain evidence="3 4">CBS 357.93</strain>
    </source>
</reference>
<dbReference type="PANTHER" id="PTHR43173:SF19">
    <property type="entry name" value="AARF DOMAIN-CONTAINING PROTEIN KINASE 1"/>
    <property type="match status" value="1"/>
</dbReference>
<sequence length="605" mass="70006">MSINSLLFKNKQIEVNLKGRSILIRSCPIVQRSPFLLRRHVSNTTTVASVNNNKPRLFRKVLQGAGLFTLVTASTVGIGGTALYQTNDQFRHVVTALERCSIAGAVGAQVAYDYHRTLSKNYESEVELESAKKQCHQRSAERVLAAIQRLGGIYVKLGQHISVMQYLLPNEWCQTMAVLQDRCDATPPEDIKALFISDYGLPVEDIFEEFDWSPIGVASLAQVHRAKLKKEVMEEQGLGENDDDDRWVAVKLQHPYLDDYCQIDMETVSFILEIVKKVFPDFGFGWLADEMRESLPKELDFVHEAKNSQRVQDNFFQDCLQKRFALVVPKVIWAKRRIMCMEFIVGSRIDDLEYMKQHQIDPKEVSEELTRVFSEMIFIHGFVHCDPHPGNVFVRPSKYPKRSKYNFDLVLLDHGLYRELSHELRTDYAHLWTSLIKGDEVGIRKYSYNVAGTEGYQLFACMLTGREWDKINQSDLSSVRTEQEVGRLSEGAIERLVEVADILGKLPRPVLLLLKTNDLLRHVDERLNDTHDERNTYVIMGTYCAKAVWLDTKKIIIDKIRMMGFRFNLLSELFKAWWQYESLAYALWFYQLTTKWIQRMSLFLS</sequence>
<dbReference type="PANTHER" id="PTHR43173">
    <property type="entry name" value="ABC1 FAMILY PROTEIN"/>
    <property type="match status" value="1"/>
</dbReference>
<keyword evidence="4" id="KW-1185">Reference proteome</keyword>
<dbReference type="EMBL" id="PJQL01000189">
    <property type="protein sequence ID" value="RCH98540.1"/>
    <property type="molecule type" value="Genomic_DNA"/>
</dbReference>
<evidence type="ECO:0000259" key="2">
    <source>
        <dbReference type="Pfam" id="PF03109"/>
    </source>
</evidence>
<dbReference type="GO" id="GO:0005743">
    <property type="term" value="C:mitochondrial inner membrane"/>
    <property type="evidence" value="ECO:0007669"/>
    <property type="project" value="TreeGrafter"/>
</dbReference>
<dbReference type="CDD" id="cd13969">
    <property type="entry name" value="ADCK1-like"/>
    <property type="match status" value="1"/>
</dbReference>
<dbReference type="InterPro" id="IPR045307">
    <property type="entry name" value="ADCK1_dom"/>
</dbReference>
<dbReference type="InterPro" id="IPR011009">
    <property type="entry name" value="Kinase-like_dom_sf"/>
</dbReference>
<dbReference type="Proteomes" id="UP000252139">
    <property type="component" value="Unassembled WGS sequence"/>
</dbReference>
<dbReference type="OrthoDB" id="427480at2759"/>
<evidence type="ECO:0000313" key="3">
    <source>
        <dbReference type="EMBL" id="RCH98540.1"/>
    </source>
</evidence>
<name>A0A367K8Q5_RHIAZ</name>
<dbReference type="STRING" id="86630.A0A367K8Q5"/>
<dbReference type="AlphaFoldDB" id="A0A367K8Q5"/>
<protein>
    <recommendedName>
        <fullName evidence="2">ABC1 atypical kinase-like domain-containing protein</fullName>
    </recommendedName>
</protein>